<dbReference type="AlphaFoldDB" id="A0A3N4LF77"/>
<dbReference type="OrthoDB" id="10403469at2759"/>
<dbReference type="InParanoid" id="A0A3N4LF77"/>
<evidence type="ECO:0000259" key="2">
    <source>
        <dbReference type="Pfam" id="PF13391"/>
    </source>
</evidence>
<dbReference type="Pfam" id="PF13391">
    <property type="entry name" value="HNH_2"/>
    <property type="match status" value="1"/>
</dbReference>
<organism evidence="3 4">
    <name type="scientific">Terfezia boudieri ATCC MYA-4762</name>
    <dbReference type="NCBI Taxonomy" id="1051890"/>
    <lineage>
        <taxon>Eukaryota</taxon>
        <taxon>Fungi</taxon>
        <taxon>Dikarya</taxon>
        <taxon>Ascomycota</taxon>
        <taxon>Pezizomycotina</taxon>
        <taxon>Pezizomycetes</taxon>
        <taxon>Pezizales</taxon>
        <taxon>Pezizaceae</taxon>
        <taxon>Terfezia</taxon>
    </lineage>
</organism>
<sequence length="79" mass="8854">HSISCISTTEAFNTCLAARDHMRCVVCGYSLKGCVVNCHIIPKNTIDSAETWDRLKEHNAIPQRAKSHQHESRNGLMMS</sequence>
<protein>
    <recommendedName>
        <fullName evidence="2">HNH nuclease domain-containing protein</fullName>
    </recommendedName>
</protein>
<evidence type="ECO:0000313" key="4">
    <source>
        <dbReference type="Proteomes" id="UP000267821"/>
    </source>
</evidence>
<keyword evidence="4" id="KW-1185">Reference proteome</keyword>
<name>A0A3N4LF77_9PEZI</name>
<accession>A0A3N4LF77</accession>
<dbReference type="EMBL" id="ML121590">
    <property type="protein sequence ID" value="RPB19341.1"/>
    <property type="molecule type" value="Genomic_DNA"/>
</dbReference>
<evidence type="ECO:0000313" key="3">
    <source>
        <dbReference type="EMBL" id="RPB19341.1"/>
    </source>
</evidence>
<feature type="domain" description="HNH nuclease" evidence="2">
    <location>
        <begin position="24"/>
        <end position="79"/>
    </location>
</feature>
<reference evidence="3 4" key="1">
    <citation type="journal article" date="2018" name="Nat. Ecol. Evol.">
        <title>Pezizomycetes genomes reveal the molecular basis of ectomycorrhizal truffle lifestyle.</title>
        <authorList>
            <person name="Murat C."/>
            <person name="Payen T."/>
            <person name="Noel B."/>
            <person name="Kuo A."/>
            <person name="Morin E."/>
            <person name="Chen J."/>
            <person name="Kohler A."/>
            <person name="Krizsan K."/>
            <person name="Balestrini R."/>
            <person name="Da Silva C."/>
            <person name="Montanini B."/>
            <person name="Hainaut M."/>
            <person name="Levati E."/>
            <person name="Barry K.W."/>
            <person name="Belfiori B."/>
            <person name="Cichocki N."/>
            <person name="Clum A."/>
            <person name="Dockter R.B."/>
            <person name="Fauchery L."/>
            <person name="Guy J."/>
            <person name="Iotti M."/>
            <person name="Le Tacon F."/>
            <person name="Lindquist E.A."/>
            <person name="Lipzen A."/>
            <person name="Malagnac F."/>
            <person name="Mello A."/>
            <person name="Molinier V."/>
            <person name="Miyauchi S."/>
            <person name="Poulain J."/>
            <person name="Riccioni C."/>
            <person name="Rubini A."/>
            <person name="Sitrit Y."/>
            <person name="Splivallo R."/>
            <person name="Traeger S."/>
            <person name="Wang M."/>
            <person name="Zifcakova L."/>
            <person name="Wipf D."/>
            <person name="Zambonelli A."/>
            <person name="Paolocci F."/>
            <person name="Nowrousian M."/>
            <person name="Ottonello S."/>
            <person name="Baldrian P."/>
            <person name="Spatafora J.W."/>
            <person name="Henrissat B."/>
            <person name="Nagy L.G."/>
            <person name="Aury J.M."/>
            <person name="Wincker P."/>
            <person name="Grigoriev I.V."/>
            <person name="Bonfante P."/>
            <person name="Martin F.M."/>
        </authorList>
    </citation>
    <scope>NUCLEOTIDE SEQUENCE [LARGE SCALE GENOMIC DNA]</scope>
    <source>
        <strain evidence="3 4">ATCC MYA-4762</strain>
    </source>
</reference>
<feature type="non-terminal residue" evidence="3">
    <location>
        <position position="1"/>
    </location>
</feature>
<evidence type="ECO:0000256" key="1">
    <source>
        <dbReference type="SAM" id="MobiDB-lite"/>
    </source>
</evidence>
<gene>
    <name evidence="3" type="ORF">L211DRAFT_794344</name>
</gene>
<proteinExistence type="predicted"/>
<feature type="region of interest" description="Disordered" evidence="1">
    <location>
        <begin position="60"/>
        <end position="79"/>
    </location>
</feature>
<dbReference type="InterPro" id="IPR003615">
    <property type="entry name" value="HNH_nuc"/>
</dbReference>
<dbReference type="Proteomes" id="UP000267821">
    <property type="component" value="Unassembled WGS sequence"/>
</dbReference>